<evidence type="ECO:0000256" key="1">
    <source>
        <dbReference type="SAM" id="Phobius"/>
    </source>
</evidence>
<dbReference type="EMBL" id="JABWGN010000003">
    <property type="protein sequence ID" value="NUW31263.1"/>
    <property type="molecule type" value="Genomic_DNA"/>
</dbReference>
<organism evidence="2 3">
    <name type="scientific">Nonomuraea montanisoli</name>
    <dbReference type="NCBI Taxonomy" id="2741721"/>
    <lineage>
        <taxon>Bacteria</taxon>
        <taxon>Bacillati</taxon>
        <taxon>Actinomycetota</taxon>
        <taxon>Actinomycetes</taxon>
        <taxon>Streptosporangiales</taxon>
        <taxon>Streptosporangiaceae</taxon>
        <taxon>Nonomuraea</taxon>
    </lineage>
</organism>
<reference evidence="2 3" key="1">
    <citation type="submission" date="2020-06" db="EMBL/GenBank/DDBJ databases">
        <title>Nonomuraea sp. SMC257, a novel actinomycete isolated from soil.</title>
        <authorList>
            <person name="Chanama M."/>
        </authorList>
    </citation>
    <scope>NUCLEOTIDE SEQUENCE [LARGE SCALE GENOMIC DNA]</scope>
    <source>
        <strain evidence="2 3">SMC257</strain>
    </source>
</reference>
<gene>
    <name evidence="2" type="ORF">HTZ77_07485</name>
</gene>
<keyword evidence="1" id="KW-0812">Transmembrane</keyword>
<accession>A0A7Y6M156</accession>
<keyword evidence="1" id="KW-1133">Transmembrane helix</keyword>
<feature type="transmembrane region" description="Helical" evidence="1">
    <location>
        <begin position="91"/>
        <end position="114"/>
    </location>
</feature>
<feature type="transmembrane region" description="Helical" evidence="1">
    <location>
        <begin position="126"/>
        <end position="147"/>
    </location>
</feature>
<keyword evidence="1" id="KW-0472">Membrane</keyword>
<dbReference type="AlphaFoldDB" id="A0A7Y6M156"/>
<proteinExistence type="predicted"/>
<evidence type="ECO:0000313" key="2">
    <source>
        <dbReference type="EMBL" id="NUW31263.1"/>
    </source>
</evidence>
<evidence type="ECO:0000313" key="3">
    <source>
        <dbReference type="Proteomes" id="UP000586042"/>
    </source>
</evidence>
<keyword evidence="3" id="KW-1185">Reference proteome</keyword>
<dbReference type="Proteomes" id="UP000586042">
    <property type="component" value="Unassembled WGS sequence"/>
</dbReference>
<comment type="caution">
    <text evidence="2">The sequence shown here is derived from an EMBL/GenBank/DDBJ whole genome shotgun (WGS) entry which is preliminary data.</text>
</comment>
<feature type="transmembrane region" description="Helical" evidence="1">
    <location>
        <begin position="12"/>
        <end position="31"/>
    </location>
</feature>
<dbReference type="RefSeq" id="WP_175588741.1">
    <property type="nucleotide sequence ID" value="NZ_JABWGN010000003.1"/>
</dbReference>
<name>A0A7Y6M156_9ACTN</name>
<sequence length="148" mass="15380">MDTIQTDTGLLGLVALVATIIGAIAAVMQLLQGRSRRHGEQSASPQGEASDAASGVPDDAFPAAAGFWCAFVHALAWMFVVIAGIRSATWPAYIILGLVTVVTVWAMVLLTIDAADEGSLKRGDSLRIALAWLMVVAAVAFSVRTAVG</sequence>
<feature type="transmembrane region" description="Helical" evidence="1">
    <location>
        <begin position="65"/>
        <end position="85"/>
    </location>
</feature>
<protein>
    <submittedName>
        <fullName evidence="2">Uncharacterized protein</fullName>
    </submittedName>
</protein>